<protein>
    <submittedName>
        <fullName evidence="1">Uncharacterized protein</fullName>
    </submittedName>
</protein>
<dbReference type="Proteomes" id="UP000499080">
    <property type="component" value="Unassembled WGS sequence"/>
</dbReference>
<comment type="caution">
    <text evidence="1">The sequence shown here is derived from an EMBL/GenBank/DDBJ whole genome shotgun (WGS) entry which is preliminary data.</text>
</comment>
<proteinExistence type="predicted"/>
<organism evidence="1 3">
    <name type="scientific">Araneus ventricosus</name>
    <name type="common">Orbweaver spider</name>
    <name type="synonym">Epeira ventricosa</name>
    <dbReference type="NCBI Taxonomy" id="182803"/>
    <lineage>
        <taxon>Eukaryota</taxon>
        <taxon>Metazoa</taxon>
        <taxon>Ecdysozoa</taxon>
        <taxon>Arthropoda</taxon>
        <taxon>Chelicerata</taxon>
        <taxon>Arachnida</taxon>
        <taxon>Araneae</taxon>
        <taxon>Araneomorphae</taxon>
        <taxon>Entelegynae</taxon>
        <taxon>Araneoidea</taxon>
        <taxon>Araneidae</taxon>
        <taxon>Araneus</taxon>
    </lineage>
</organism>
<accession>A0A4Y2HCI5</accession>
<gene>
    <name evidence="2" type="ORF">AVEN_108675_1</name>
    <name evidence="1" type="ORF">AVEN_84389_1</name>
</gene>
<dbReference type="AlphaFoldDB" id="A0A4Y2HCI5"/>
<name>A0A4Y2HCI5_ARAVE</name>
<sequence>MNDRRHDVNTGTKGGVIMTITVFGNTLPWKVHPVIGVEQINPTPLLYTLGKREIGHLSGGVLTKYSWFPLPYSTENGDQLSKLHYGDQLSISRLTRC</sequence>
<evidence type="ECO:0000313" key="3">
    <source>
        <dbReference type="Proteomes" id="UP000499080"/>
    </source>
</evidence>
<evidence type="ECO:0000313" key="2">
    <source>
        <dbReference type="EMBL" id="GBM63018.1"/>
    </source>
</evidence>
<dbReference type="EMBL" id="BGPR01102416">
    <property type="protein sequence ID" value="GBM63006.1"/>
    <property type="molecule type" value="Genomic_DNA"/>
</dbReference>
<dbReference type="EMBL" id="BGPR01102420">
    <property type="protein sequence ID" value="GBM63018.1"/>
    <property type="molecule type" value="Genomic_DNA"/>
</dbReference>
<keyword evidence="3" id="KW-1185">Reference proteome</keyword>
<evidence type="ECO:0000313" key="1">
    <source>
        <dbReference type="EMBL" id="GBM63006.1"/>
    </source>
</evidence>
<reference evidence="1 3" key="1">
    <citation type="journal article" date="2019" name="Sci. Rep.">
        <title>Orb-weaving spider Araneus ventricosus genome elucidates the spidroin gene catalogue.</title>
        <authorList>
            <person name="Kono N."/>
            <person name="Nakamura H."/>
            <person name="Ohtoshi R."/>
            <person name="Moran D.A.P."/>
            <person name="Shinohara A."/>
            <person name="Yoshida Y."/>
            <person name="Fujiwara M."/>
            <person name="Mori M."/>
            <person name="Tomita M."/>
            <person name="Arakawa K."/>
        </authorList>
    </citation>
    <scope>NUCLEOTIDE SEQUENCE [LARGE SCALE GENOMIC DNA]</scope>
</reference>